<feature type="transmembrane region" description="Helical" evidence="1">
    <location>
        <begin position="136"/>
        <end position="162"/>
    </location>
</feature>
<evidence type="ECO:0000313" key="3">
    <source>
        <dbReference type="Proteomes" id="UP000315525"/>
    </source>
</evidence>
<feature type="transmembrane region" description="Helical" evidence="1">
    <location>
        <begin position="169"/>
        <end position="186"/>
    </location>
</feature>
<protein>
    <recommendedName>
        <fullName evidence="4">Ligand-binding protein SH3</fullName>
    </recommendedName>
</protein>
<gene>
    <name evidence="2" type="ORF">E3J62_04730</name>
</gene>
<feature type="transmembrane region" description="Helical" evidence="1">
    <location>
        <begin position="79"/>
        <end position="100"/>
    </location>
</feature>
<dbReference type="Proteomes" id="UP000315525">
    <property type="component" value="Unassembled WGS sequence"/>
</dbReference>
<keyword evidence="1" id="KW-0812">Transmembrane</keyword>
<feature type="transmembrane region" description="Helical" evidence="1">
    <location>
        <begin position="192"/>
        <end position="212"/>
    </location>
</feature>
<comment type="caution">
    <text evidence="2">The sequence shown here is derived from an EMBL/GenBank/DDBJ whole genome shotgun (WGS) entry which is preliminary data.</text>
</comment>
<dbReference type="PANTHER" id="PTHR36007">
    <property type="entry name" value="TRANSPORT PROTEIN-RELATED"/>
    <property type="match status" value="1"/>
</dbReference>
<organism evidence="2 3">
    <name type="scientific">candidate division TA06 bacterium</name>
    <dbReference type="NCBI Taxonomy" id="2250710"/>
    <lineage>
        <taxon>Bacteria</taxon>
        <taxon>Bacteria division TA06</taxon>
    </lineage>
</organism>
<dbReference type="Pfam" id="PF06695">
    <property type="entry name" value="Sm_multidrug_ex"/>
    <property type="match status" value="1"/>
</dbReference>
<dbReference type="AlphaFoldDB" id="A0A523UUS2"/>
<feature type="transmembrane region" description="Helical" evidence="1">
    <location>
        <begin position="48"/>
        <end position="67"/>
    </location>
</feature>
<keyword evidence="1" id="KW-0472">Membrane</keyword>
<keyword evidence="1" id="KW-1133">Transmembrane helix</keyword>
<sequence>MLKVVLFGFVVAAFVLSISFATLAVEGNEGENPRHRVIESLEKSGMPGVVSALLISTLPIFELRGGIPVAINYFKIEWWLAYIVCVIGNMIPVVPILLLLGGVSKGLSRFAPFKRFFNWLFERTRKRGGVVERYKYLGLMLFVAIPLPVTGAWTGSVAAFVFGVRFAPSILFIFFGVLIAGVIVTVLSLLGILGAIIAGTALMGLAAWSLLGTKRRGQVEVR</sequence>
<evidence type="ECO:0000256" key="1">
    <source>
        <dbReference type="SAM" id="Phobius"/>
    </source>
</evidence>
<evidence type="ECO:0008006" key="4">
    <source>
        <dbReference type="Google" id="ProtNLM"/>
    </source>
</evidence>
<evidence type="ECO:0000313" key="2">
    <source>
        <dbReference type="EMBL" id="TET46285.1"/>
    </source>
</evidence>
<dbReference type="EMBL" id="SOJN01000061">
    <property type="protein sequence ID" value="TET46285.1"/>
    <property type="molecule type" value="Genomic_DNA"/>
</dbReference>
<reference evidence="2 3" key="1">
    <citation type="submission" date="2019-03" db="EMBL/GenBank/DDBJ databases">
        <title>Metabolic potential of uncultured bacteria and archaea associated with petroleum seepage in deep-sea sediments.</title>
        <authorList>
            <person name="Dong X."/>
            <person name="Hubert C."/>
        </authorList>
    </citation>
    <scope>NUCLEOTIDE SEQUENCE [LARGE SCALE GENOMIC DNA]</scope>
    <source>
        <strain evidence="2">E44_bin18</strain>
    </source>
</reference>
<accession>A0A523UUS2</accession>
<name>A0A523UUS2_UNCT6</name>
<dbReference type="InterPro" id="IPR009577">
    <property type="entry name" value="Sm_multidrug_ex"/>
</dbReference>
<dbReference type="PANTHER" id="PTHR36007:SF2">
    <property type="entry name" value="TRANSPORT PROTEIN-RELATED"/>
    <property type="match status" value="1"/>
</dbReference>
<proteinExistence type="predicted"/>